<proteinExistence type="predicted"/>
<dbReference type="Proteomes" id="UP001152523">
    <property type="component" value="Unassembled WGS sequence"/>
</dbReference>
<protein>
    <recommendedName>
        <fullName evidence="1">Integrase catalytic domain-containing protein</fullName>
    </recommendedName>
</protein>
<sequence length="120" mass="14161">MMKNKSEVKTHMLNFYNLILTQFHTKIKIIRTDNETKFIFPSFYIDNGIIHQLSCVETPQQNARVEREHQHILQVARSLLFQSCLPITFWSDCILTDVHIINRIPTAILNNRSPYELLYG</sequence>
<dbReference type="Gene3D" id="3.30.420.10">
    <property type="entry name" value="Ribonuclease H-like superfamily/Ribonuclease H"/>
    <property type="match status" value="1"/>
</dbReference>
<dbReference type="GO" id="GO:0015074">
    <property type="term" value="P:DNA integration"/>
    <property type="evidence" value="ECO:0007669"/>
    <property type="project" value="InterPro"/>
</dbReference>
<feature type="domain" description="Integrase catalytic" evidence="1">
    <location>
        <begin position="1"/>
        <end position="120"/>
    </location>
</feature>
<accession>A0AAV0D552</accession>
<dbReference type="SUPFAM" id="SSF53098">
    <property type="entry name" value="Ribonuclease H-like"/>
    <property type="match status" value="1"/>
</dbReference>
<dbReference type="PANTHER" id="PTHR42648">
    <property type="entry name" value="TRANSPOSASE, PUTATIVE-RELATED"/>
    <property type="match status" value="1"/>
</dbReference>
<gene>
    <name evidence="2" type="ORF">CEPIT_LOCUS12119</name>
</gene>
<dbReference type="InterPro" id="IPR036397">
    <property type="entry name" value="RNaseH_sf"/>
</dbReference>
<dbReference type="PANTHER" id="PTHR42648:SF31">
    <property type="entry name" value="RNA-DIRECTED DNA POLYMERASE"/>
    <property type="match status" value="1"/>
</dbReference>
<organism evidence="2 3">
    <name type="scientific">Cuscuta epithymum</name>
    <dbReference type="NCBI Taxonomy" id="186058"/>
    <lineage>
        <taxon>Eukaryota</taxon>
        <taxon>Viridiplantae</taxon>
        <taxon>Streptophyta</taxon>
        <taxon>Embryophyta</taxon>
        <taxon>Tracheophyta</taxon>
        <taxon>Spermatophyta</taxon>
        <taxon>Magnoliopsida</taxon>
        <taxon>eudicotyledons</taxon>
        <taxon>Gunneridae</taxon>
        <taxon>Pentapetalae</taxon>
        <taxon>asterids</taxon>
        <taxon>lamiids</taxon>
        <taxon>Solanales</taxon>
        <taxon>Convolvulaceae</taxon>
        <taxon>Cuscuteae</taxon>
        <taxon>Cuscuta</taxon>
        <taxon>Cuscuta subgen. Cuscuta</taxon>
    </lineage>
</organism>
<dbReference type="InterPro" id="IPR039537">
    <property type="entry name" value="Retrotran_Ty1/copia-like"/>
</dbReference>
<keyword evidence="3" id="KW-1185">Reference proteome</keyword>
<dbReference type="PROSITE" id="PS50994">
    <property type="entry name" value="INTEGRASE"/>
    <property type="match status" value="1"/>
</dbReference>
<dbReference type="InterPro" id="IPR001584">
    <property type="entry name" value="Integrase_cat-core"/>
</dbReference>
<reference evidence="2" key="1">
    <citation type="submission" date="2022-07" db="EMBL/GenBank/DDBJ databases">
        <authorList>
            <person name="Macas J."/>
            <person name="Novak P."/>
            <person name="Neumann P."/>
        </authorList>
    </citation>
    <scope>NUCLEOTIDE SEQUENCE</scope>
</reference>
<dbReference type="GO" id="GO:0003676">
    <property type="term" value="F:nucleic acid binding"/>
    <property type="evidence" value="ECO:0007669"/>
    <property type="project" value="InterPro"/>
</dbReference>
<evidence type="ECO:0000313" key="2">
    <source>
        <dbReference type="EMBL" id="CAH9092487.1"/>
    </source>
</evidence>
<dbReference type="InterPro" id="IPR012337">
    <property type="entry name" value="RNaseH-like_sf"/>
</dbReference>
<dbReference type="EMBL" id="CAMAPF010000073">
    <property type="protein sequence ID" value="CAH9092487.1"/>
    <property type="molecule type" value="Genomic_DNA"/>
</dbReference>
<comment type="caution">
    <text evidence="2">The sequence shown here is derived from an EMBL/GenBank/DDBJ whole genome shotgun (WGS) entry which is preliminary data.</text>
</comment>
<dbReference type="AlphaFoldDB" id="A0AAV0D552"/>
<evidence type="ECO:0000259" key="1">
    <source>
        <dbReference type="PROSITE" id="PS50994"/>
    </source>
</evidence>
<evidence type="ECO:0000313" key="3">
    <source>
        <dbReference type="Proteomes" id="UP001152523"/>
    </source>
</evidence>
<name>A0AAV0D552_9ASTE</name>